<name>A0A9W6RVX7_9ACTN</name>
<evidence type="ECO:0000313" key="3">
    <source>
        <dbReference type="Proteomes" id="UP001165074"/>
    </source>
</evidence>
<dbReference type="Proteomes" id="UP001165135">
    <property type="component" value="Unassembled WGS sequence"/>
</dbReference>
<comment type="caution">
    <text evidence="2">The sequence shown here is derived from an EMBL/GenBank/DDBJ whole genome shotgun (WGS) entry which is preliminary data.</text>
</comment>
<dbReference type="InterPro" id="IPR036908">
    <property type="entry name" value="RlpA-like_sf"/>
</dbReference>
<organism evidence="2 3">
    <name type="scientific">Actinoallomurus iriomotensis</name>
    <dbReference type="NCBI Taxonomy" id="478107"/>
    <lineage>
        <taxon>Bacteria</taxon>
        <taxon>Bacillati</taxon>
        <taxon>Actinomycetota</taxon>
        <taxon>Actinomycetes</taxon>
        <taxon>Streptosporangiales</taxon>
        <taxon>Thermomonosporaceae</taxon>
        <taxon>Actinoallomurus</taxon>
    </lineage>
</organism>
<proteinExistence type="predicted"/>
<reference evidence="2" key="2">
    <citation type="submission" date="2023-03" db="EMBL/GenBank/DDBJ databases">
        <title>Actinoallomurus iriomotensis NBRC 103684.</title>
        <authorList>
            <person name="Ichikawa N."/>
            <person name="Sato H."/>
            <person name="Tonouchi N."/>
        </authorList>
    </citation>
    <scope>NUCLEOTIDE SEQUENCE</scope>
    <source>
        <strain evidence="2">NBRC 103684</strain>
    </source>
</reference>
<evidence type="ECO:0000313" key="2">
    <source>
        <dbReference type="EMBL" id="GLY82683.1"/>
    </source>
</evidence>
<gene>
    <name evidence="1" type="ORF">Airi01_001610</name>
    <name evidence="2" type="ORF">Airi02_006140</name>
</gene>
<protein>
    <submittedName>
        <fullName evidence="2">Uncharacterized protein</fullName>
    </submittedName>
</protein>
<dbReference type="AlphaFoldDB" id="A0A9W6RVX7"/>
<dbReference type="EMBL" id="BSTK01000001">
    <property type="protein sequence ID" value="GLY82683.1"/>
    <property type="molecule type" value="Genomic_DNA"/>
</dbReference>
<accession>A0A9W6RVX7</accession>
<sequence>MGCSNSGAPAYGEMSWFCCGAAWGPCGSAGGGACGTCNSSSHQCAWPNASDACFNITRPDQCGEGLARRTCGHVFYVTSQCSGSCVSVSIADCGPDTNSFCGERTCCGSACASNRLIDLTPSAYSAIASLSTGLSPVRIDS</sequence>
<reference evidence="1" key="1">
    <citation type="submission" date="2023-03" db="EMBL/GenBank/DDBJ databases">
        <title>Actinoallomurus iriomotensis NBRC 103681.</title>
        <authorList>
            <person name="Ichikawa N."/>
            <person name="Sato H."/>
            <person name="Tonouchi N."/>
        </authorList>
    </citation>
    <scope>NUCLEOTIDE SEQUENCE</scope>
    <source>
        <strain evidence="1">NBRC 103681</strain>
    </source>
</reference>
<evidence type="ECO:0000313" key="1">
    <source>
        <dbReference type="EMBL" id="GLY71894.1"/>
    </source>
</evidence>
<keyword evidence="3" id="KW-1185">Reference proteome</keyword>
<dbReference type="Gene3D" id="2.40.40.10">
    <property type="entry name" value="RlpA-like domain"/>
    <property type="match status" value="1"/>
</dbReference>
<dbReference type="Proteomes" id="UP001165074">
    <property type="component" value="Unassembled WGS sequence"/>
</dbReference>
<dbReference type="EMBL" id="BSTJ01000001">
    <property type="protein sequence ID" value="GLY71894.1"/>
    <property type="molecule type" value="Genomic_DNA"/>
</dbReference>